<keyword evidence="5 7" id="KW-1133">Transmembrane helix</keyword>
<feature type="transmembrane region" description="Helical" evidence="7">
    <location>
        <begin position="192"/>
        <end position="214"/>
    </location>
</feature>
<keyword evidence="4 7" id="KW-0812">Transmembrane</keyword>
<dbReference type="InterPro" id="IPR004776">
    <property type="entry name" value="Mem_transp_PIN-like"/>
</dbReference>
<evidence type="ECO:0000256" key="4">
    <source>
        <dbReference type="ARBA" id="ARBA00022692"/>
    </source>
</evidence>
<dbReference type="EMBL" id="MPJW01000156">
    <property type="protein sequence ID" value="OLU38682.1"/>
    <property type="molecule type" value="Genomic_DNA"/>
</dbReference>
<dbReference type="PANTHER" id="PTHR36838:SF3">
    <property type="entry name" value="TRANSPORTER AUXIN EFFLUX CARRIER EC FAMILY"/>
    <property type="match status" value="1"/>
</dbReference>
<dbReference type="Pfam" id="PF03547">
    <property type="entry name" value="Mem_trans"/>
    <property type="match status" value="1"/>
</dbReference>
<keyword evidence="3" id="KW-1003">Cell membrane</keyword>
<feature type="transmembrane region" description="Helical" evidence="7">
    <location>
        <begin position="226"/>
        <end position="245"/>
    </location>
</feature>
<evidence type="ECO:0000256" key="1">
    <source>
        <dbReference type="ARBA" id="ARBA00004141"/>
    </source>
</evidence>
<feature type="transmembrane region" description="Helical" evidence="7">
    <location>
        <begin position="156"/>
        <end position="180"/>
    </location>
</feature>
<keyword evidence="6 7" id="KW-0472">Membrane</keyword>
<feature type="transmembrane region" description="Helical" evidence="7">
    <location>
        <begin position="251"/>
        <end position="273"/>
    </location>
</feature>
<evidence type="ECO:0000256" key="3">
    <source>
        <dbReference type="ARBA" id="ARBA00022475"/>
    </source>
</evidence>
<keyword evidence="2" id="KW-0813">Transport</keyword>
<protein>
    <submittedName>
        <fullName evidence="8">Uncharacterized protein</fullName>
    </submittedName>
</protein>
<evidence type="ECO:0000256" key="5">
    <source>
        <dbReference type="ARBA" id="ARBA00022989"/>
    </source>
</evidence>
<feature type="transmembrane region" description="Helical" evidence="7">
    <location>
        <begin position="94"/>
        <end position="115"/>
    </location>
</feature>
<feature type="transmembrane region" description="Helical" evidence="7">
    <location>
        <begin position="285"/>
        <end position="307"/>
    </location>
</feature>
<sequence length="310" mass="34593">MSALTTLTPIFFMIVLGYVSKCMHWITPEQKNGANTIVFNLLFPIMIFNLLASTQIEADILPMTLFILAAYFLFFFLGKSVFKKWLAPYERISPYLLTTAEGGNLALPLFVSLVPGSGDTVLLDLAGVIFCFVCIPILMSVFSSTRQSPKEIIKNIVTNPFVISAFLGIFFNLTGLYQWIEGSSFKTIYEGTLAMATAPIISMILFIIGYNLDFSWNLIQPAIKFVGLRIVLFACIIAGFFILFPERMADQAFMMAVLIYFMGPVGFGVVMQISPLMKNQKDESFASGVISLNIIFVLIIYVILVLMQNL</sequence>
<comment type="caution">
    <text evidence="8">The sequence shown here is derived from an EMBL/GenBank/DDBJ whole genome shotgun (WGS) entry which is preliminary data.</text>
</comment>
<dbReference type="PANTHER" id="PTHR36838">
    <property type="entry name" value="AUXIN EFFLUX CARRIER FAMILY PROTEIN"/>
    <property type="match status" value="1"/>
</dbReference>
<evidence type="ECO:0000256" key="6">
    <source>
        <dbReference type="ARBA" id="ARBA00023136"/>
    </source>
</evidence>
<feature type="transmembrane region" description="Helical" evidence="7">
    <location>
        <begin position="6"/>
        <end position="26"/>
    </location>
</feature>
<dbReference type="AlphaFoldDB" id="A0A1U7NF59"/>
<feature type="transmembrane region" description="Helical" evidence="7">
    <location>
        <begin position="33"/>
        <end position="54"/>
    </location>
</feature>
<proteinExistence type="predicted"/>
<gene>
    <name evidence="8" type="ORF">BO222_08005</name>
</gene>
<evidence type="ECO:0000256" key="2">
    <source>
        <dbReference type="ARBA" id="ARBA00022448"/>
    </source>
</evidence>
<reference evidence="8 9" key="1">
    <citation type="submission" date="2016-11" db="EMBL/GenBank/DDBJ databases">
        <title>Description of two novel members of the family Erysipelotrichaceae: Ileibacterium lipovorans gen. nov., sp. nov. and Dubosiella newyorkensis, gen. nov., sp. nov.</title>
        <authorList>
            <person name="Cox L.M."/>
            <person name="Sohn J."/>
            <person name="Tyrrell K.L."/>
            <person name="Citron D.M."/>
            <person name="Lawson P.A."/>
            <person name="Patel N.B."/>
            <person name="Iizumi T."/>
            <person name="Perez-Perez G.I."/>
            <person name="Goldstein E.J."/>
            <person name="Blaser M.J."/>
        </authorList>
    </citation>
    <scope>NUCLEOTIDE SEQUENCE [LARGE SCALE GENOMIC DNA]</scope>
    <source>
        <strain evidence="8 9">NYU-BL-A3</strain>
    </source>
</reference>
<comment type="subcellular location">
    <subcellularLocation>
        <location evidence="1">Membrane</location>
        <topology evidence="1">Multi-pass membrane protein</topology>
    </subcellularLocation>
</comment>
<name>A0A1U7NF59_9FIRM</name>
<dbReference type="GO" id="GO:0055085">
    <property type="term" value="P:transmembrane transport"/>
    <property type="evidence" value="ECO:0007669"/>
    <property type="project" value="InterPro"/>
</dbReference>
<evidence type="ECO:0000256" key="7">
    <source>
        <dbReference type="SAM" id="Phobius"/>
    </source>
</evidence>
<feature type="transmembrane region" description="Helical" evidence="7">
    <location>
        <begin position="60"/>
        <end position="82"/>
    </location>
</feature>
<dbReference type="Proteomes" id="UP000186341">
    <property type="component" value="Unassembled WGS sequence"/>
</dbReference>
<dbReference type="GO" id="GO:0016020">
    <property type="term" value="C:membrane"/>
    <property type="evidence" value="ECO:0007669"/>
    <property type="project" value="UniProtKB-SubCell"/>
</dbReference>
<accession>A0A1U7NF59</accession>
<evidence type="ECO:0000313" key="9">
    <source>
        <dbReference type="Proteomes" id="UP000186341"/>
    </source>
</evidence>
<organism evidence="8 9">
    <name type="scientific">Ileibacterium valens</name>
    <dbReference type="NCBI Taxonomy" id="1862668"/>
    <lineage>
        <taxon>Bacteria</taxon>
        <taxon>Bacillati</taxon>
        <taxon>Bacillota</taxon>
        <taxon>Erysipelotrichia</taxon>
        <taxon>Erysipelotrichales</taxon>
        <taxon>Erysipelotrichaceae</taxon>
        <taxon>Ileibacterium</taxon>
    </lineage>
</organism>
<keyword evidence="9" id="KW-1185">Reference proteome</keyword>
<evidence type="ECO:0000313" key="8">
    <source>
        <dbReference type="EMBL" id="OLU38682.1"/>
    </source>
</evidence>
<feature type="transmembrane region" description="Helical" evidence="7">
    <location>
        <begin position="121"/>
        <end position="144"/>
    </location>
</feature>